<gene>
    <name evidence="2" type="ORF">F3087_34755</name>
</gene>
<dbReference type="Gene3D" id="1.20.120.450">
    <property type="entry name" value="dinb family like domain"/>
    <property type="match status" value="1"/>
</dbReference>
<keyword evidence="3" id="KW-1185">Reference proteome</keyword>
<dbReference type="Proteomes" id="UP000323876">
    <property type="component" value="Unassembled WGS sequence"/>
</dbReference>
<dbReference type="EMBL" id="VXLC01000021">
    <property type="protein sequence ID" value="KAA8884373.1"/>
    <property type="molecule type" value="Genomic_DNA"/>
</dbReference>
<name>A0A5N0E5X1_9NOCA</name>
<dbReference type="Pfam" id="PF12867">
    <property type="entry name" value="DinB_2"/>
    <property type="match status" value="1"/>
</dbReference>
<proteinExistence type="predicted"/>
<protein>
    <submittedName>
        <fullName evidence="2">DinB family protein</fullName>
    </submittedName>
</protein>
<organism evidence="2 3">
    <name type="scientific">Nocardia colli</name>
    <dbReference type="NCBI Taxonomy" id="2545717"/>
    <lineage>
        <taxon>Bacteria</taxon>
        <taxon>Bacillati</taxon>
        <taxon>Actinomycetota</taxon>
        <taxon>Actinomycetes</taxon>
        <taxon>Mycobacteriales</taxon>
        <taxon>Nocardiaceae</taxon>
        <taxon>Nocardia</taxon>
    </lineage>
</organism>
<dbReference type="OrthoDB" id="3376896at2"/>
<reference evidence="2 3" key="1">
    <citation type="submission" date="2019-09" db="EMBL/GenBank/DDBJ databases">
        <authorList>
            <person name="Wang X."/>
        </authorList>
    </citation>
    <scope>NUCLEOTIDE SEQUENCE [LARGE SCALE GENOMIC DNA]</scope>
    <source>
        <strain evidence="2 3">CICC 11023</strain>
    </source>
</reference>
<evidence type="ECO:0000259" key="1">
    <source>
        <dbReference type="Pfam" id="PF12867"/>
    </source>
</evidence>
<dbReference type="InterPro" id="IPR034660">
    <property type="entry name" value="DinB/YfiT-like"/>
</dbReference>
<dbReference type="InterPro" id="IPR024775">
    <property type="entry name" value="DinB-like"/>
</dbReference>
<evidence type="ECO:0000313" key="2">
    <source>
        <dbReference type="EMBL" id="KAA8884373.1"/>
    </source>
</evidence>
<comment type="caution">
    <text evidence="2">The sequence shown here is derived from an EMBL/GenBank/DDBJ whole genome shotgun (WGS) entry which is preliminary data.</text>
</comment>
<sequence>MPIVPDVKNWTWVLERACADCGFDPAATGYADVPVLTRDTATRFAEVLARPDVRVRPDDATWSPLEYGAHVRDVCRLFDHRLAQILRGTPDGTVPRFANWDQDETAVADRYDRQDPARVATELAGAAETIARAFESVPLDRRGLRGERSDGADFTVDSFALYFIHDLVHHVHDVRG</sequence>
<feature type="domain" description="DinB-like" evidence="1">
    <location>
        <begin position="37"/>
        <end position="172"/>
    </location>
</feature>
<dbReference type="SUPFAM" id="SSF109854">
    <property type="entry name" value="DinB/YfiT-like putative metalloenzymes"/>
    <property type="match status" value="1"/>
</dbReference>
<evidence type="ECO:0000313" key="3">
    <source>
        <dbReference type="Proteomes" id="UP000323876"/>
    </source>
</evidence>
<accession>A0A5N0E5X1</accession>
<dbReference type="AlphaFoldDB" id="A0A5N0E5X1"/>
<dbReference type="RefSeq" id="WP_150406352.1">
    <property type="nucleotide sequence ID" value="NZ_VXLC01000021.1"/>
</dbReference>